<protein>
    <recommendedName>
        <fullName evidence="1">Glycosyl transferase family 28 C-terminal domain-containing protein</fullName>
    </recommendedName>
</protein>
<dbReference type="AlphaFoldDB" id="X1P7R2"/>
<dbReference type="Gene3D" id="3.40.50.2000">
    <property type="entry name" value="Glycogen Phosphorylase B"/>
    <property type="match status" value="1"/>
</dbReference>
<name>X1P7R2_9ZZZZ</name>
<feature type="domain" description="Glycosyl transferase family 28 C-terminal" evidence="1">
    <location>
        <begin position="17"/>
        <end position="62"/>
    </location>
</feature>
<evidence type="ECO:0000313" key="2">
    <source>
        <dbReference type="EMBL" id="GAI26949.1"/>
    </source>
</evidence>
<proteinExistence type="predicted"/>
<dbReference type="SUPFAM" id="SSF53756">
    <property type="entry name" value="UDP-Glycosyltransferase/glycogen phosphorylase"/>
    <property type="match status" value="1"/>
</dbReference>
<sequence>MIAVEKTTTSAPEIFSFPFAIDNHQYYNAEYFTEVGEAIMFEEKNLTKDVLAQKIEEMLQKEVIKKGKIILDAEKRIADVILKEN</sequence>
<comment type="caution">
    <text evidence="2">The sequence shown here is derived from an EMBL/GenBank/DDBJ whole genome shotgun (WGS) entry which is preliminary data.</text>
</comment>
<gene>
    <name evidence="2" type="ORF">S06H3_26176</name>
</gene>
<dbReference type="InterPro" id="IPR007235">
    <property type="entry name" value="Glyco_trans_28_C"/>
</dbReference>
<evidence type="ECO:0000259" key="1">
    <source>
        <dbReference type="Pfam" id="PF04101"/>
    </source>
</evidence>
<accession>X1P7R2</accession>
<dbReference type="GO" id="GO:0016758">
    <property type="term" value="F:hexosyltransferase activity"/>
    <property type="evidence" value="ECO:0007669"/>
    <property type="project" value="InterPro"/>
</dbReference>
<reference evidence="2" key="1">
    <citation type="journal article" date="2014" name="Front. Microbiol.">
        <title>High frequency of phylogenetically diverse reductive dehalogenase-homologous genes in deep subseafloor sedimentary metagenomes.</title>
        <authorList>
            <person name="Kawai M."/>
            <person name="Futagami T."/>
            <person name="Toyoda A."/>
            <person name="Takaki Y."/>
            <person name="Nishi S."/>
            <person name="Hori S."/>
            <person name="Arai W."/>
            <person name="Tsubouchi T."/>
            <person name="Morono Y."/>
            <person name="Uchiyama I."/>
            <person name="Ito T."/>
            <person name="Fujiyama A."/>
            <person name="Inagaki F."/>
            <person name="Takami H."/>
        </authorList>
    </citation>
    <scope>NUCLEOTIDE SEQUENCE</scope>
    <source>
        <strain evidence="2">Expedition CK06-06</strain>
    </source>
</reference>
<organism evidence="2">
    <name type="scientific">marine sediment metagenome</name>
    <dbReference type="NCBI Taxonomy" id="412755"/>
    <lineage>
        <taxon>unclassified sequences</taxon>
        <taxon>metagenomes</taxon>
        <taxon>ecological metagenomes</taxon>
    </lineage>
</organism>
<dbReference type="Pfam" id="PF04101">
    <property type="entry name" value="Glyco_tran_28_C"/>
    <property type="match status" value="1"/>
</dbReference>
<dbReference type="EMBL" id="BARV01015105">
    <property type="protein sequence ID" value="GAI26949.1"/>
    <property type="molecule type" value="Genomic_DNA"/>
</dbReference>